<dbReference type="AlphaFoldDB" id="A0A1I4HAK6"/>
<protein>
    <recommendedName>
        <fullName evidence="3">Lipoprotein</fullName>
    </recommendedName>
</protein>
<sequence>MLVKKVYFFSIILFALLIGCEEKGPVEPETNIYQGEHLTIGVLGETPPIREENVTFHNISLDHLINNSTPELNHIDGIFIIKKYFEEVSQEEYVAFFSETEIPIVFIESEKSFVPFIDKDLKYSDAPTFEDQMYAVGIKNIGNMKYDTWGIGLYNDTKNASNIKRAYSNIFRKIEKVK</sequence>
<evidence type="ECO:0008006" key="3">
    <source>
        <dbReference type="Google" id="ProtNLM"/>
    </source>
</evidence>
<evidence type="ECO:0000313" key="1">
    <source>
        <dbReference type="EMBL" id="SFL38461.1"/>
    </source>
</evidence>
<organism evidence="1 2">
    <name type="scientific">Gracilibacillus orientalis</name>
    <dbReference type="NCBI Taxonomy" id="334253"/>
    <lineage>
        <taxon>Bacteria</taxon>
        <taxon>Bacillati</taxon>
        <taxon>Bacillota</taxon>
        <taxon>Bacilli</taxon>
        <taxon>Bacillales</taxon>
        <taxon>Bacillaceae</taxon>
        <taxon>Gracilibacillus</taxon>
    </lineage>
</organism>
<dbReference type="Proteomes" id="UP000198565">
    <property type="component" value="Unassembled WGS sequence"/>
</dbReference>
<dbReference type="OrthoDB" id="2454533at2"/>
<name>A0A1I4HAK6_9BACI</name>
<evidence type="ECO:0000313" key="2">
    <source>
        <dbReference type="Proteomes" id="UP000198565"/>
    </source>
</evidence>
<dbReference type="EMBL" id="FOTR01000001">
    <property type="protein sequence ID" value="SFL38461.1"/>
    <property type="molecule type" value="Genomic_DNA"/>
</dbReference>
<dbReference type="STRING" id="334253.SAMN04487943_101282"/>
<proteinExistence type="predicted"/>
<dbReference type="RefSeq" id="WP_091480062.1">
    <property type="nucleotide sequence ID" value="NZ_FOTR01000001.1"/>
</dbReference>
<reference evidence="2" key="1">
    <citation type="submission" date="2016-10" db="EMBL/GenBank/DDBJ databases">
        <authorList>
            <person name="Varghese N."/>
            <person name="Submissions S."/>
        </authorList>
    </citation>
    <scope>NUCLEOTIDE SEQUENCE [LARGE SCALE GENOMIC DNA]</scope>
    <source>
        <strain evidence="2">CGMCC 1.4250</strain>
    </source>
</reference>
<accession>A0A1I4HAK6</accession>
<dbReference type="PROSITE" id="PS51257">
    <property type="entry name" value="PROKAR_LIPOPROTEIN"/>
    <property type="match status" value="1"/>
</dbReference>
<gene>
    <name evidence="1" type="ORF">SAMN04487943_101282</name>
</gene>
<keyword evidence="2" id="KW-1185">Reference proteome</keyword>